<feature type="region of interest" description="Disordered" evidence="1">
    <location>
        <begin position="1"/>
        <end position="21"/>
    </location>
</feature>
<keyword evidence="2" id="KW-0812">Transmembrane</keyword>
<protein>
    <recommendedName>
        <fullName evidence="5">Integral membrane protein</fullName>
    </recommendedName>
</protein>
<accession>A0ABV8Y136</accession>
<feature type="transmembrane region" description="Helical" evidence="2">
    <location>
        <begin position="86"/>
        <end position="106"/>
    </location>
</feature>
<evidence type="ECO:0000256" key="1">
    <source>
        <dbReference type="SAM" id="MobiDB-lite"/>
    </source>
</evidence>
<evidence type="ECO:0000313" key="4">
    <source>
        <dbReference type="Proteomes" id="UP001595965"/>
    </source>
</evidence>
<gene>
    <name evidence="3" type="ORF">ACFO0K_13170</name>
</gene>
<reference evidence="4" key="1">
    <citation type="journal article" date="2019" name="Int. J. Syst. Evol. Microbiol.">
        <title>The Global Catalogue of Microorganisms (GCM) 10K type strain sequencing project: providing services to taxonomists for standard genome sequencing and annotation.</title>
        <authorList>
            <consortium name="The Broad Institute Genomics Platform"/>
            <consortium name="The Broad Institute Genome Sequencing Center for Infectious Disease"/>
            <person name="Wu L."/>
            <person name="Ma J."/>
        </authorList>
    </citation>
    <scope>NUCLEOTIDE SEQUENCE [LARGE SCALE GENOMIC DNA]</scope>
    <source>
        <strain evidence="4">CGMCC 1.12125</strain>
    </source>
</reference>
<feature type="transmembrane region" description="Helical" evidence="2">
    <location>
        <begin position="27"/>
        <end position="48"/>
    </location>
</feature>
<feature type="transmembrane region" description="Helical" evidence="2">
    <location>
        <begin position="126"/>
        <end position="144"/>
    </location>
</feature>
<evidence type="ECO:0000256" key="2">
    <source>
        <dbReference type="SAM" id="Phobius"/>
    </source>
</evidence>
<keyword evidence="2" id="KW-1133">Transmembrane helix</keyword>
<dbReference type="RefSeq" id="WP_378108392.1">
    <property type="nucleotide sequence ID" value="NZ_BAAALH010000001.1"/>
</dbReference>
<evidence type="ECO:0000313" key="3">
    <source>
        <dbReference type="EMBL" id="MFC4430623.1"/>
    </source>
</evidence>
<name>A0ABV8Y136_9MICC</name>
<feature type="transmembrane region" description="Helical" evidence="2">
    <location>
        <begin position="60"/>
        <end position="79"/>
    </location>
</feature>
<comment type="caution">
    <text evidence="3">The sequence shown here is derived from an EMBL/GenBank/DDBJ whole genome shotgun (WGS) entry which is preliminary data.</text>
</comment>
<sequence>MAETENKNSTWTRETNRPRRNQRNQGLGRILVMVYAVFALSSFARSIFQIATRFDQAPLAYLLSAFAAAVYIVATLSLARSGRTAWYVSVVAVGIELVGVVGVGLWTLLDPQLFADDTVWSRFGAGYGYIPLILPILGLAWLLGHRPGGGVESRP</sequence>
<keyword evidence="2" id="KW-0472">Membrane</keyword>
<organism evidence="3 4">
    <name type="scientific">Citricoccus alkalitolerans</name>
    <dbReference type="NCBI Taxonomy" id="246603"/>
    <lineage>
        <taxon>Bacteria</taxon>
        <taxon>Bacillati</taxon>
        <taxon>Actinomycetota</taxon>
        <taxon>Actinomycetes</taxon>
        <taxon>Micrococcales</taxon>
        <taxon>Micrococcaceae</taxon>
        <taxon>Citricoccus</taxon>
    </lineage>
</organism>
<keyword evidence="4" id="KW-1185">Reference proteome</keyword>
<evidence type="ECO:0008006" key="5">
    <source>
        <dbReference type="Google" id="ProtNLM"/>
    </source>
</evidence>
<dbReference type="Proteomes" id="UP001595965">
    <property type="component" value="Unassembled WGS sequence"/>
</dbReference>
<proteinExistence type="predicted"/>
<dbReference type="EMBL" id="JBHSEN010000002">
    <property type="protein sequence ID" value="MFC4430623.1"/>
    <property type="molecule type" value="Genomic_DNA"/>
</dbReference>